<feature type="binding site" evidence="12 15">
    <location>
        <position position="47"/>
    </location>
    <ligand>
        <name>pyruvate</name>
        <dbReference type="ChEBI" id="CHEBI:15361"/>
    </ligand>
</feature>
<feature type="site" description="Part of a proton relay during catalysis" evidence="12">
    <location>
        <position position="110"/>
    </location>
</feature>
<feature type="active site" description="Proton donor/acceptor" evidence="12 14">
    <location>
        <position position="136"/>
    </location>
</feature>
<evidence type="ECO:0000256" key="1">
    <source>
        <dbReference type="ARBA" id="ARBA00003294"/>
    </source>
</evidence>
<evidence type="ECO:0000256" key="8">
    <source>
        <dbReference type="ARBA" id="ARBA00023154"/>
    </source>
</evidence>
<evidence type="ECO:0000256" key="9">
    <source>
        <dbReference type="ARBA" id="ARBA00023239"/>
    </source>
</evidence>
<evidence type="ECO:0000256" key="13">
    <source>
        <dbReference type="PIRNR" id="PIRNR001365"/>
    </source>
</evidence>
<dbReference type="PANTHER" id="PTHR12128:SF66">
    <property type="entry name" value="4-HYDROXY-2-OXOGLUTARATE ALDOLASE, MITOCHONDRIAL"/>
    <property type="match status" value="1"/>
</dbReference>
<dbReference type="UniPathway" id="UPA00034">
    <property type="reaction ID" value="UER00017"/>
</dbReference>
<reference evidence="17" key="1">
    <citation type="submission" date="2018-12" db="EMBL/GenBank/DDBJ databases">
        <title>A new species of lactobacillus.</title>
        <authorList>
            <person name="Jian Y."/>
            <person name="Xin L."/>
            <person name="Hong Z.J."/>
            <person name="Ming L.Z."/>
            <person name="Hong X.Z."/>
        </authorList>
    </citation>
    <scope>NUCLEOTIDE SEQUENCE [LARGE SCALE GENOMIC DNA]</scope>
    <source>
        <strain evidence="17">HSLZ-75</strain>
    </source>
</reference>
<dbReference type="EMBL" id="CP034726">
    <property type="protein sequence ID" value="QBP18161.1"/>
    <property type="molecule type" value="Genomic_DNA"/>
</dbReference>
<evidence type="ECO:0000256" key="15">
    <source>
        <dbReference type="PIRSR" id="PIRSR001365-2"/>
    </source>
</evidence>
<keyword evidence="7 12" id="KW-0220">Diaminopimelate biosynthesis</keyword>
<comment type="caution">
    <text evidence="12">Was originally thought to be a dihydrodipicolinate synthase (DHDPS), catalyzing the condensation of (S)-aspartate-beta-semialdehyde [(S)-ASA] and pyruvate to dihydrodipicolinate (DHDP). However, it was shown in E.coli that the product of the enzymatic reaction is not dihydrodipicolinate but in fact (4S)-4-hydroxy-2,3,4,5-tetrahydro-(2S)-dipicolinic acid (HTPA), and that the consecutive dehydration reaction leading to DHDP is not spontaneous but catalyzed by DapB.</text>
</comment>
<dbReference type="KEGG" id="lji:ELX58_03195"/>
<evidence type="ECO:0000256" key="3">
    <source>
        <dbReference type="ARBA" id="ARBA00007592"/>
    </source>
</evidence>
<evidence type="ECO:0000313" key="17">
    <source>
        <dbReference type="Proteomes" id="UP000294321"/>
    </source>
</evidence>
<dbReference type="InterPro" id="IPR005263">
    <property type="entry name" value="DapA"/>
</dbReference>
<comment type="function">
    <text evidence="1 12">Catalyzes the condensation of (S)-aspartate-beta-semialdehyde [(S)-ASA] and pyruvate to 4-hydroxy-tetrahydrodipicolinate (HTPA).</text>
</comment>
<dbReference type="PRINTS" id="PR00146">
    <property type="entry name" value="DHPICSNTHASE"/>
</dbReference>
<evidence type="ECO:0000256" key="4">
    <source>
        <dbReference type="ARBA" id="ARBA00012086"/>
    </source>
</evidence>
<evidence type="ECO:0000313" key="16">
    <source>
        <dbReference type="EMBL" id="QBP18161.1"/>
    </source>
</evidence>
<keyword evidence="10 12" id="KW-0704">Schiff base</keyword>
<evidence type="ECO:0000256" key="14">
    <source>
        <dbReference type="PIRSR" id="PIRSR001365-1"/>
    </source>
</evidence>
<keyword evidence="9 12" id="KW-0456">Lyase</keyword>
<dbReference type="GO" id="GO:0008840">
    <property type="term" value="F:4-hydroxy-tetrahydrodipicolinate synthase activity"/>
    <property type="evidence" value="ECO:0007669"/>
    <property type="project" value="UniProtKB-UniRule"/>
</dbReference>
<dbReference type="CDD" id="cd00950">
    <property type="entry name" value="DHDPS"/>
    <property type="match status" value="1"/>
</dbReference>
<evidence type="ECO:0000256" key="12">
    <source>
        <dbReference type="HAMAP-Rule" id="MF_00418"/>
    </source>
</evidence>
<feature type="binding site" evidence="12 15">
    <location>
        <position position="205"/>
    </location>
    <ligand>
        <name>pyruvate</name>
        <dbReference type="ChEBI" id="CHEBI:15361"/>
    </ligand>
</feature>
<comment type="subunit">
    <text evidence="12">Homotetramer; dimer of dimers.</text>
</comment>
<dbReference type="OrthoDB" id="9782828at2"/>
<dbReference type="HAMAP" id="MF_00418">
    <property type="entry name" value="DapA"/>
    <property type="match status" value="1"/>
</dbReference>
<dbReference type="Proteomes" id="UP000294321">
    <property type="component" value="Chromosome"/>
</dbReference>
<dbReference type="PIRSF" id="PIRSF001365">
    <property type="entry name" value="DHDPS"/>
    <property type="match status" value="1"/>
</dbReference>
<comment type="pathway">
    <text evidence="2 12">Amino-acid biosynthesis; L-lysine biosynthesis via DAP pathway; (S)-tetrahydrodipicolinate from L-aspartate: step 3/4.</text>
</comment>
<evidence type="ECO:0000256" key="5">
    <source>
        <dbReference type="ARBA" id="ARBA00022490"/>
    </source>
</evidence>
<accession>A0A4P6ZK67</accession>
<dbReference type="SMART" id="SM01130">
    <property type="entry name" value="DHDPS"/>
    <property type="match status" value="1"/>
</dbReference>
<feature type="active site" description="Schiff-base intermediate with substrate" evidence="12 14">
    <location>
        <position position="164"/>
    </location>
</feature>
<proteinExistence type="inferred from homology"/>
<keyword evidence="5 12" id="KW-0963">Cytoplasm</keyword>
<dbReference type="PROSITE" id="PS00666">
    <property type="entry name" value="DHDPS_2"/>
    <property type="match status" value="1"/>
</dbReference>
<dbReference type="SUPFAM" id="SSF51569">
    <property type="entry name" value="Aldolase"/>
    <property type="match status" value="1"/>
</dbReference>
<name>A0A4P6ZK67_9LACO</name>
<evidence type="ECO:0000256" key="6">
    <source>
        <dbReference type="ARBA" id="ARBA00022605"/>
    </source>
</evidence>
<dbReference type="NCBIfam" id="TIGR00674">
    <property type="entry name" value="dapA"/>
    <property type="match status" value="1"/>
</dbReference>
<dbReference type="Gene3D" id="3.20.20.70">
    <property type="entry name" value="Aldolase class I"/>
    <property type="match status" value="1"/>
</dbReference>
<organism evidence="16 17">
    <name type="scientific">Acetilactobacillus jinshanensis</name>
    <dbReference type="NCBI Taxonomy" id="1720083"/>
    <lineage>
        <taxon>Bacteria</taxon>
        <taxon>Bacillati</taxon>
        <taxon>Bacillota</taxon>
        <taxon>Bacilli</taxon>
        <taxon>Lactobacillales</taxon>
        <taxon>Lactobacillaceae</taxon>
        <taxon>Acetilactobacillus</taxon>
    </lineage>
</organism>
<evidence type="ECO:0000256" key="10">
    <source>
        <dbReference type="ARBA" id="ARBA00023270"/>
    </source>
</evidence>
<dbReference type="InterPro" id="IPR013785">
    <property type="entry name" value="Aldolase_TIM"/>
</dbReference>
<dbReference type="AlphaFoldDB" id="A0A4P6ZK67"/>
<evidence type="ECO:0000256" key="11">
    <source>
        <dbReference type="ARBA" id="ARBA00047836"/>
    </source>
</evidence>
<gene>
    <name evidence="12 16" type="primary">dapA</name>
    <name evidence="16" type="ORF">ELX58_03195</name>
</gene>
<dbReference type="GO" id="GO:0009089">
    <property type="term" value="P:lysine biosynthetic process via diaminopimelate"/>
    <property type="evidence" value="ECO:0007669"/>
    <property type="project" value="UniProtKB-UniRule"/>
</dbReference>
<dbReference type="RefSeq" id="WP_133441719.1">
    <property type="nucleotide sequence ID" value="NZ_CP034726.1"/>
</dbReference>
<keyword evidence="8 12" id="KW-0457">Lysine biosynthesis</keyword>
<dbReference type="EC" id="4.3.3.7" evidence="4 12"/>
<feature type="site" description="Part of a proton relay during catalysis" evidence="12">
    <location>
        <position position="46"/>
    </location>
</feature>
<evidence type="ECO:0000256" key="2">
    <source>
        <dbReference type="ARBA" id="ARBA00005120"/>
    </source>
</evidence>
<dbReference type="Pfam" id="PF00701">
    <property type="entry name" value="DHDPS"/>
    <property type="match status" value="1"/>
</dbReference>
<keyword evidence="17" id="KW-1185">Reference proteome</keyword>
<dbReference type="PANTHER" id="PTHR12128">
    <property type="entry name" value="DIHYDRODIPICOLINATE SYNTHASE"/>
    <property type="match status" value="1"/>
</dbReference>
<comment type="similarity">
    <text evidence="3 12 13">Belongs to the DapA family.</text>
</comment>
<comment type="subcellular location">
    <subcellularLocation>
        <location evidence="12">Cytoplasm</location>
    </subcellularLocation>
</comment>
<protein>
    <recommendedName>
        <fullName evidence="4 12">4-hydroxy-tetrahydrodipicolinate synthase</fullName>
        <shortName evidence="12">HTPA synthase</shortName>
        <ecNumber evidence="4 12">4.3.3.7</ecNumber>
    </recommendedName>
</protein>
<dbReference type="GO" id="GO:0019877">
    <property type="term" value="P:diaminopimelate biosynthetic process"/>
    <property type="evidence" value="ECO:0007669"/>
    <property type="project" value="UniProtKB-UniRule"/>
</dbReference>
<sequence length="304" mass="33294">MFKNVDLMTAIVTPFDKNNQINYPAMKKLVDHCLKTGTRGFVVGATTGETPELTDDEKVELYTKFGQMVPSNVPVIAGVGTNNTKESIRMTKKVGAIKGVDVCLEVVPYYNKPDQRGMFAHFTQIAAVSPVPIMMYNIPGRTGVKMANDTIVKLSHNPNIIGLKQCGTMEDMEYLVQHCDQHFVIYSGEDPQALFTKIVGGNGVISVASHIYGKQMRKMYDALYKGDYKTAGELQCKLTPVMGALFMYPSPSPTKAVLNAQGFDVGGCRMPLLALNKPEKQALAKALGLPQDALLHSLSKELKL</sequence>
<comment type="catalytic activity">
    <reaction evidence="11 12">
        <text>L-aspartate 4-semialdehyde + pyruvate = (2S,4S)-4-hydroxy-2,3,4,5-tetrahydrodipicolinate + H2O + H(+)</text>
        <dbReference type="Rhea" id="RHEA:34171"/>
        <dbReference type="ChEBI" id="CHEBI:15361"/>
        <dbReference type="ChEBI" id="CHEBI:15377"/>
        <dbReference type="ChEBI" id="CHEBI:15378"/>
        <dbReference type="ChEBI" id="CHEBI:67139"/>
        <dbReference type="ChEBI" id="CHEBI:537519"/>
        <dbReference type="EC" id="4.3.3.7"/>
    </reaction>
</comment>
<evidence type="ECO:0000256" key="7">
    <source>
        <dbReference type="ARBA" id="ARBA00022915"/>
    </source>
</evidence>
<dbReference type="InterPro" id="IPR002220">
    <property type="entry name" value="DapA-like"/>
</dbReference>
<dbReference type="InterPro" id="IPR020625">
    <property type="entry name" value="Schiff_base-form_aldolases_AS"/>
</dbReference>
<dbReference type="GO" id="GO:0005829">
    <property type="term" value="C:cytosol"/>
    <property type="evidence" value="ECO:0007669"/>
    <property type="project" value="TreeGrafter"/>
</dbReference>
<keyword evidence="6 12" id="KW-0028">Amino-acid biosynthesis</keyword>